<feature type="transmembrane region" description="Helical" evidence="8">
    <location>
        <begin position="199"/>
        <end position="215"/>
    </location>
</feature>
<comment type="subcellular location">
    <subcellularLocation>
        <location evidence="1">Cell membrane</location>
        <topology evidence="1">Multi-pass membrane protein</topology>
    </subcellularLocation>
</comment>
<comment type="caution">
    <text evidence="10">The sequence shown here is derived from an EMBL/GenBank/DDBJ whole genome shotgun (WGS) entry which is preliminary data.</text>
</comment>
<keyword evidence="3" id="KW-1003">Cell membrane</keyword>
<evidence type="ECO:0000256" key="4">
    <source>
        <dbReference type="ARBA" id="ARBA00022692"/>
    </source>
</evidence>
<feature type="transmembrane region" description="Helical" evidence="8">
    <location>
        <begin position="75"/>
        <end position="93"/>
    </location>
</feature>
<gene>
    <name evidence="10" type="ORF">AXK61_11975</name>
</gene>
<evidence type="ECO:0000256" key="7">
    <source>
        <dbReference type="SAM" id="MobiDB-lite"/>
    </source>
</evidence>
<protein>
    <recommendedName>
        <fullName evidence="9">Acyltransferase 3 domain-containing protein</fullName>
    </recommendedName>
</protein>
<evidence type="ECO:0000256" key="8">
    <source>
        <dbReference type="SAM" id="Phobius"/>
    </source>
</evidence>
<evidence type="ECO:0000256" key="2">
    <source>
        <dbReference type="ARBA" id="ARBA00007400"/>
    </source>
</evidence>
<dbReference type="PANTHER" id="PTHR40074">
    <property type="entry name" value="O-ACETYLTRANSFERASE WECH"/>
    <property type="match status" value="1"/>
</dbReference>
<evidence type="ECO:0000313" key="11">
    <source>
        <dbReference type="Proteomes" id="UP000070409"/>
    </source>
</evidence>
<feature type="transmembrane region" description="Helical" evidence="8">
    <location>
        <begin position="268"/>
        <end position="286"/>
    </location>
</feature>
<organism evidence="10 11">
    <name type="scientific">Tsukamurella pseudospumae</name>
    <dbReference type="NCBI Taxonomy" id="239498"/>
    <lineage>
        <taxon>Bacteria</taxon>
        <taxon>Bacillati</taxon>
        <taxon>Actinomycetota</taxon>
        <taxon>Actinomycetes</taxon>
        <taxon>Mycobacteriales</taxon>
        <taxon>Tsukamurellaceae</taxon>
        <taxon>Tsukamurella</taxon>
    </lineage>
</organism>
<feature type="transmembrane region" description="Helical" evidence="8">
    <location>
        <begin position="347"/>
        <end position="365"/>
    </location>
</feature>
<feature type="compositionally biased region" description="Low complexity" evidence="7">
    <location>
        <begin position="13"/>
        <end position="29"/>
    </location>
</feature>
<feature type="transmembrane region" description="Helical" evidence="8">
    <location>
        <begin position="442"/>
        <end position="459"/>
    </location>
</feature>
<dbReference type="InterPro" id="IPR002656">
    <property type="entry name" value="Acyl_transf_3_dom"/>
</dbReference>
<feature type="transmembrane region" description="Helical" evidence="8">
    <location>
        <begin position="113"/>
        <end position="133"/>
    </location>
</feature>
<evidence type="ECO:0000259" key="9">
    <source>
        <dbReference type="Pfam" id="PF01757"/>
    </source>
</evidence>
<feature type="transmembrane region" description="Helical" evidence="8">
    <location>
        <begin position="371"/>
        <end position="395"/>
    </location>
</feature>
<evidence type="ECO:0000256" key="5">
    <source>
        <dbReference type="ARBA" id="ARBA00022989"/>
    </source>
</evidence>
<dbReference type="EMBL" id="LSRE01000050">
    <property type="protein sequence ID" value="KXO89310.1"/>
    <property type="molecule type" value="Genomic_DNA"/>
</dbReference>
<accession>A0A137YTI6</accession>
<evidence type="ECO:0000256" key="6">
    <source>
        <dbReference type="ARBA" id="ARBA00023136"/>
    </source>
</evidence>
<keyword evidence="5 8" id="KW-1133">Transmembrane helix</keyword>
<sequence length="479" mass="53992">MGVDQTMSERGTEPAGTEPTPAAEPAAPAKPKRKGGHLYELDIVRIVTFAGVIFDHCVSGTTFPFSVASNAVQTIFHYTRNAFFALTGFVLVYQYRDRKLDAVDFWRRRYKAVGLPFLTWSVFYWLYHMYVMWPPAFSNVWRTFETWESTKAALKVLGYDLLTGDAWYHLYFVFVTMQVYLIFPLLLKFLRWTMGYHRYILAASFVFHLVLLHYMTNARPEMFNYGLLAKLWNHLPATVFPYQFFTLLGCVAAMHIEGVRDVVVRYRGRVITLAIGVVMATLIVYGSKVSMDGMFPTDAANVFHPYAAVMFVMIILALYAAGTYWADHRTAGSFWDRFLKTASDRSFGIFLVHAFALQELAPTIQRFRFDVYAPIVTVCTFVVTVFFTVAMTEVFRRTPISLWSTGRKMIPMAQQSLPVSVGIGVAMVAVGAVFYWPLAVPAGAVAVFLGAVLLVWQALGRTVFAGPAGARPAAPVQRP</sequence>
<proteinExistence type="inferred from homology"/>
<keyword evidence="6 8" id="KW-0472">Membrane</keyword>
<feature type="domain" description="Acyltransferase 3" evidence="9">
    <location>
        <begin position="39"/>
        <end position="391"/>
    </location>
</feature>
<feature type="region of interest" description="Disordered" evidence="7">
    <location>
        <begin position="1"/>
        <end position="33"/>
    </location>
</feature>
<comment type="similarity">
    <text evidence="2">Belongs to the acyltransferase 3 family.</text>
</comment>
<keyword evidence="4 8" id="KW-0812">Transmembrane</keyword>
<dbReference type="Proteomes" id="UP000070409">
    <property type="component" value="Unassembled WGS sequence"/>
</dbReference>
<keyword evidence="11" id="KW-1185">Reference proteome</keyword>
<feature type="transmembrane region" description="Helical" evidence="8">
    <location>
        <begin position="416"/>
        <end position="436"/>
    </location>
</feature>
<evidence type="ECO:0000313" key="10">
    <source>
        <dbReference type="EMBL" id="KXO89310.1"/>
    </source>
</evidence>
<evidence type="ECO:0000256" key="1">
    <source>
        <dbReference type="ARBA" id="ARBA00004651"/>
    </source>
</evidence>
<reference evidence="10 11" key="1">
    <citation type="submission" date="2016-02" db="EMBL/GenBank/DDBJ databases">
        <authorList>
            <person name="Teng J.L."/>
            <person name="Tang Y."/>
            <person name="Huang Y."/>
            <person name="Guo F."/>
            <person name="Wei W."/>
            <person name="Chen J.H."/>
            <person name="Wong S.Y."/>
            <person name="Lau S.K."/>
            <person name="Woo P.C."/>
        </authorList>
    </citation>
    <scope>NUCLEOTIDE SEQUENCE [LARGE SCALE GENOMIC DNA]</scope>
    <source>
        <strain evidence="10 11">JCM 13375</strain>
    </source>
</reference>
<name>A0A137YTI6_9ACTN</name>
<dbReference type="PANTHER" id="PTHR40074:SF2">
    <property type="entry name" value="O-ACETYLTRANSFERASE WECH"/>
    <property type="match status" value="1"/>
</dbReference>
<feature type="transmembrane region" description="Helical" evidence="8">
    <location>
        <begin position="235"/>
        <end position="256"/>
    </location>
</feature>
<dbReference type="Pfam" id="PF01757">
    <property type="entry name" value="Acyl_transf_3"/>
    <property type="match status" value="1"/>
</dbReference>
<feature type="transmembrane region" description="Helical" evidence="8">
    <location>
        <begin position="166"/>
        <end position="187"/>
    </location>
</feature>
<feature type="transmembrane region" description="Helical" evidence="8">
    <location>
        <begin position="43"/>
        <end position="63"/>
    </location>
</feature>
<evidence type="ECO:0000256" key="3">
    <source>
        <dbReference type="ARBA" id="ARBA00022475"/>
    </source>
</evidence>
<feature type="transmembrane region" description="Helical" evidence="8">
    <location>
        <begin position="306"/>
        <end position="326"/>
    </location>
</feature>